<sequence>MCLYMRMEHSIGRKPGMRNAGCRTKDAGSRVQSPGCRGNRDGSGVASRLSVCGFASVLCAEGRYNHDVLRGGGGSGRTSCFGGATLSVITTDLHRCASK</sequence>
<dbReference type="EMBL" id="JADYXP020000015">
    <property type="protein sequence ID" value="KAL0109473.1"/>
    <property type="molecule type" value="Genomic_DNA"/>
</dbReference>
<dbReference type="AlphaFoldDB" id="A0AAW2F1R5"/>
<reference evidence="2 3" key="1">
    <citation type="submission" date="2023-03" db="EMBL/GenBank/DDBJ databases">
        <title>High recombination rates correlate with genetic variation in Cardiocondyla obscurior ants.</title>
        <authorList>
            <person name="Errbii M."/>
        </authorList>
    </citation>
    <scope>NUCLEOTIDE SEQUENCE [LARGE SCALE GENOMIC DNA]</scope>
    <source>
        <strain evidence="2">Alpha-2009</strain>
        <tissue evidence="2">Whole body</tissue>
    </source>
</reference>
<organism evidence="2 3">
    <name type="scientific">Cardiocondyla obscurior</name>
    <dbReference type="NCBI Taxonomy" id="286306"/>
    <lineage>
        <taxon>Eukaryota</taxon>
        <taxon>Metazoa</taxon>
        <taxon>Ecdysozoa</taxon>
        <taxon>Arthropoda</taxon>
        <taxon>Hexapoda</taxon>
        <taxon>Insecta</taxon>
        <taxon>Pterygota</taxon>
        <taxon>Neoptera</taxon>
        <taxon>Endopterygota</taxon>
        <taxon>Hymenoptera</taxon>
        <taxon>Apocrita</taxon>
        <taxon>Aculeata</taxon>
        <taxon>Formicoidea</taxon>
        <taxon>Formicidae</taxon>
        <taxon>Myrmicinae</taxon>
        <taxon>Cardiocondyla</taxon>
    </lineage>
</organism>
<comment type="caution">
    <text evidence="2">The sequence shown here is derived from an EMBL/GenBank/DDBJ whole genome shotgun (WGS) entry which is preliminary data.</text>
</comment>
<evidence type="ECO:0000313" key="3">
    <source>
        <dbReference type="Proteomes" id="UP001430953"/>
    </source>
</evidence>
<gene>
    <name evidence="2" type="ORF">PUN28_014500</name>
</gene>
<name>A0AAW2F1R5_9HYME</name>
<proteinExistence type="predicted"/>
<accession>A0AAW2F1R5</accession>
<keyword evidence="3" id="KW-1185">Reference proteome</keyword>
<dbReference type="Proteomes" id="UP001430953">
    <property type="component" value="Unassembled WGS sequence"/>
</dbReference>
<evidence type="ECO:0000256" key="1">
    <source>
        <dbReference type="SAM" id="MobiDB-lite"/>
    </source>
</evidence>
<feature type="region of interest" description="Disordered" evidence="1">
    <location>
        <begin position="15"/>
        <end position="43"/>
    </location>
</feature>
<protein>
    <submittedName>
        <fullName evidence="2">Uncharacterized protein</fullName>
    </submittedName>
</protein>
<evidence type="ECO:0000313" key="2">
    <source>
        <dbReference type="EMBL" id="KAL0109473.1"/>
    </source>
</evidence>